<evidence type="ECO:0000256" key="2">
    <source>
        <dbReference type="ARBA" id="ARBA00060888"/>
    </source>
</evidence>
<dbReference type="InterPro" id="IPR032875">
    <property type="entry name" value="Succ_CoA_lig_flav_dom"/>
</dbReference>
<dbReference type="GO" id="GO:0005524">
    <property type="term" value="F:ATP binding"/>
    <property type="evidence" value="ECO:0007669"/>
    <property type="project" value="UniProtKB-UniRule"/>
</dbReference>
<dbReference type="GO" id="GO:0046872">
    <property type="term" value="F:metal ion binding"/>
    <property type="evidence" value="ECO:0007669"/>
    <property type="project" value="InterPro"/>
</dbReference>
<comment type="similarity">
    <text evidence="2">In the N-terminal section; belongs to the acetate CoA ligase alpha subunit family.</text>
</comment>
<sequence>MRSEPSRQARAGPHHMAGNVRPASRSVCPIACKQQPEFQSRGDHAMTAQQARGLHADNGSKDMSGLDALFRPRAVALIGASEDPRKIGGRPLRYMREAGSEIAIYPVNPTRETVQGYKAYPSVGAIPDQVDQAILAVPASLAEGAVAECLAAGVRSLVMFTAGFGEAGDEGKAAQDRLSAMVKAAGARLLGPNAMGLFNTADKVYSTFSTAMDRGTPAVGRVGMVSQSGAVGSYLQNLAISRGLKISKFVATGNEADVQAQECLEWMASDPDTDLLMLYLEGCRDGAGLIRALRTARENGKPVVVLKAGKTEAGQAVAASHTGALAGSGEVFDAVLREGGAYRAETLTEMVDVAYACSLGVLNPSNDLGIITVSGGVGVMATDAAVEANLDMPPISEAAFADIASKLPLAVGRNPLDTTAQTVGDRSIFTRSVDIMLGDRDYGSVMIFLANAGLNPKDMGLMREPLEEIRRAHPGTQLALCMQSRAEIRADFEDLGYLVFDDPVHCVKALAGAMRLAQTLNTPLPAPTENPAKRVAFATAPNEAEAKALLAEAGVAFAEERVAADAEAAVRAADAIGYPVVVKVLSADIAHKSEVGGVAVGLADGEAVRAAFERVTANARKAEPNAVLSGVTVAKMLQGGTQTIIGAHRDPTFGPVVMFGLGGIYTEVLKDTVLRLAPVTHETALQMIREIRTFPVLDGARGQEKADLDAIADTIVAVSRFIAAQGSEVESVEINPFIALPEGGAGVDALIVVS</sequence>
<dbReference type="InterPro" id="IPR003781">
    <property type="entry name" value="CoA-bd"/>
</dbReference>
<gene>
    <name evidence="6" type="ORF">DVH29_05275</name>
</gene>
<dbReference type="FunFam" id="3.30.1490.20:FF:000020">
    <property type="entry name" value="Protein lysine acetyltransferase"/>
    <property type="match status" value="1"/>
</dbReference>
<evidence type="ECO:0000313" key="6">
    <source>
        <dbReference type="EMBL" id="RDE09572.1"/>
    </source>
</evidence>
<dbReference type="SUPFAM" id="SSF52210">
    <property type="entry name" value="Succinyl-CoA synthetase domains"/>
    <property type="match status" value="2"/>
</dbReference>
<keyword evidence="3" id="KW-0067">ATP-binding</keyword>
<dbReference type="Pfam" id="PF13549">
    <property type="entry name" value="ATP-grasp_5"/>
    <property type="match status" value="1"/>
</dbReference>
<organism evidence="6 7">
    <name type="scientific">Pelagibacterium lacus</name>
    <dbReference type="NCBI Taxonomy" id="2282655"/>
    <lineage>
        <taxon>Bacteria</taxon>
        <taxon>Pseudomonadati</taxon>
        <taxon>Pseudomonadota</taxon>
        <taxon>Alphaproteobacteria</taxon>
        <taxon>Hyphomicrobiales</taxon>
        <taxon>Devosiaceae</taxon>
        <taxon>Pelagibacterium</taxon>
    </lineage>
</organism>
<dbReference type="EMBL" id="QQNH01000005">
    <property type="protein sequence ID" value="RDE09572.1"/>
    <property type="molecule type" value="Genomic_DNA"/>
</dbReference>
<evidence type="ECO:0000313" key="7">
    <source>
        <dbReference type="Proteomes" id="UP000253759"/>
    </source>
</evidence>
<dbReference type="InterPro" id="IPR011761">
    <property type="entry name" value="ATP-grasp"/>
</dbReference>
<feature type="domain" description="ATP-grasp" evidence="5">
    <location>
        <begin position="547"/>
        <end position="583"/>
    </location>
</feature>
<dbReference type="InterPro" id="IPR036291">
    <property type="entry name" value="NAD(P)-bd_dom_sf"/>
</dbReference>
<evidence type="ECO:0000256" key="4">
    <source>
        <dbReference type="SAM" id="MobiDB-lite"/>
    </source>
</evidence>
<dbReference type="Gene3D" id="3.30.1490.20">
    <property type="entry name" value="ATP-grasp fold, A domain"/>
    <property type="match status" value="1"/>
</dbReference>
<dbReference type="Proteomes" id="UP000253759">
    <property type="component" value="Unassembled WGS sequence"/>
</dbReference>
<dbReference type="Gene3D" id="3.40.50.720">
    <property type="entry name" value="NAD(P)-binding Rossmann-like Domain"/>
    <property type="match status" value="1"/>
</dbReference>
<proteinExistence type="inferred from homology"/>
<dbReference type="SUPFAM" id="SSF56059">
    <property type="entry name" value="Glutathione synthetase ATP-binding domain-like"/>
    <property type="match status" value="1"/>
</dbReference>
<accession>A0A369W8I5</accession>
<reference evidence="7" key="1">
    <citation type="submission" date="2018-07" db="EMBL/GenBank/DDBJ databases">
        <authorList>
            <person name="Liu B.-T."/>
            <person name="Du Z."/>
        </authorList>
    </citation>
    <scope>NUCLEOTIDE SEQUENCE [LARGE SCALE GENOMIC DNA]</scope>
    <source>
        <strain evidence="7">XYN52</strain>
    </source>
</reference>
<evidence type="ECO:0000259" key="5">
    <source>
        <dbReference type="PROSITE" id="PS50975"/>
    </source>
</evidence>
<dbReference type="InterPro" id="IPR013815">
    <property type="entry name" value="ATP_grasp_subdomain_1"/>
</dbReference>
<dbReference type="SUPFAM" id="SSF51735">
    <property type="entry name" value="NAD(P)-binding Rossmann-fold domains"/>
    <property type="match status" value="1"/>
</dbReference>
<dbReference type="Gene3D" id="3.30.470.20">
    <property type="entry name" value="ATP-grasp fold, B domain"/>
    <property type="match status" value="1"/>
</dbReference>
<keyword evidence="1" id="KW-0816">Tricarboxylic acid cycle</keyword>
<dbReference type="PROSITE" id="PS50975">
    <property type="entry name" value="ATP_GRASP"/>
    <property type="match status" value="1"/>
</dbReference>
<dbReference type="SMART" id="SM00881">
    <property type="entry name" value="CoA_binding"/>
    <property type="match status" value="1"/>
</dbReference>
<evidence type="ECO:0000256" key="3">
    <source>
        <dbReference type="PROSITE-ProRule" id="PRU00409"/>
    </source>
</evidence>
<dbReference type="InterPro" id="IPR016102">
    <property type="entry name" value="Succinyl-CoA_synth-like"/>
</dbReference>
<keyword evidence="3" id="KW-0547">Nucleotide-binding</keyword>
<name>A0A369W8I5_9HYPH</name>
<feature type="region of interest" description="Disordered" evidence="4">
    <location>
        <begin position="1"/>
        <end position="22"/>
    </location>
</feature>
<dbReference type="AlphaFoldDB" id="A0A369W8I5"/>
<comment type="caution">
    <text evidence="6">The sequence shown here is derived from an EMBL/GenBank/DDBJ whole genome shotgun (WGS) entry which is preliminary data.</text>
</comment>
<dbReference type="Pfam" id="PF13607">
    <property type="entry name" value="Succ_CoA_lig"/>
    <property type="match status" value="1"/>
</dbReference>
<evidence type="ECO:0000256" key="1">
    <source>
        <dbReference type="ARBA" id="ARBA00022532"/>
    </source>
</evidence>
<dbReference type="Gene3D" id="3.40.50.261">
    <property type="entry name" value="Succinyl-CoA synthetase domains"/>
    <property type="match status" value="2"/>
</dbReference>
<keyword evidence="7" id="KW-1185">Reference proteome</keyword>
<protein>
    <submittedName>
        <fullName evidence="6">CoA-binding protein</fullName>
    </submittedName>
</protein>
<dbReference type="PANTHER" id="PTHR42793:SF4">
    <property type="entry name" value="BLL6376 PROTEIN"/>
    <property type="match status" value="1"/>
</dbReference>
<dbReference type="PANTHER" id="PTHR42793">
    <property type="entry name" value="COA BINDING DOMAIN CONTAINING PROTEIN"/>
    <property type="match status" value="1"/>
</dbReference>
<dbReference type="Pfam" id="PF13380">
    <property type="entry name" value="CoA_binding_2"/>
    <property type="match status" value="1"/>
</dbReference>
<dbReference type="GO" id="GO:0006099">
    <property type="term" value="P:tricarboxylic acid cycle"/>
    <property type="evidence" value="ECO:0007669"/>
    <property type="project" value="UniProtKB-KW"/>
</dbReference>